<dbReference type="PROSITE" id="PS00626">
    <property type="entry name" value="RCC1_2"/>
    <property type="match status" value="3"/>
</dbReference>
<dbReference type="FunCoup" id="A0A078AKQ3">
    <property type="interactions" value="300"/>
</dbReference>
<feature type="compositionally biased region" description="Polar residues" evidence="4">
    <location>
        <begin position="462"/>
        <end position="484"/>
    </location>
</feature>
<dbReference type="PRINTS" id="PR00633">
    <property type="entry name" value="RCCNDNSATION"/>
</dbReference>
<dbReference type="InterPro" id="IPR058923">
    <property type="entry name" value="RCC1-like_dom"/>
</dbReference>
<dbReference type="AlphaFoldDB" id="A0A078AKQ3"/>
<accession>A0A078AKQ3</accession>
<gene>
    <name evidence="6" type="primary">Contig4830.g5161</name>
    <name evidence="6" type="ORF">STYLEM_11052</name>
</gene>
<evidence type="ECO:0000256" key="4">
    <source>
        <dbReference type="SAM" id="MobiDB-lite"/>
    </source>
</evidence>
<feature type="region of interest" description="Disordered" evidence="4">
    <location>
        <begin position="940"/>
        <end position="987"/>
    </location>
</feature>
<feature type="domain" description="RCC1-like" evidence="5">
    <location>
        <begin position="35"/>
        <end position="317"/>
    </location>
</feature>
<evidence type="ECO:0000256" key="1">
    <source>
        <dbReference type="ARBA" id="ARBA00022737"/>
    </source>
</evidence>
<feature type="compositionally biased region" description="Polar residues" evidence="4">
    <location>
        <begin position="1107"/>
        <end position="1127"/>
    </location>
</feature>
<feature type="compositionally biased region" description="Polar residues" evidence="4">
    <location>
        <begin position="415"/>
        <end position="445"/>
    </location>
</feature>
<sequence>MNDYNQSFSMDNNDQTRSPDYKQSNANNDISEFTEVFSWGSDKNGQLGLGKQVSQQKQYHMVPRFCSYNIPIIQVACGQFHSVFITSNQLIYSMGSNSKGQLGIDDPYTDQKSSPVLIEALVKQQPVQLSCGKNHTVALMRNGNVYSWGANDNGQCGTGSTPFHSIVHWTPKQVTFEDYQSHFIQSVNCGANHSGFVDDIGRLYMCGKGDQGQLGNSGYNDELAPLFINKIPDKVQEVACGEEHTVVLTRQGEIYVTGSNLKGQLGTGPPSRGSNTPIQLVELNFIRMTRIRAGVFSASLSVDNQLYLWGCGTFGEFYTPHRVKSVAALEIADFEIGKSGFMAILTRQGSIYTWGTNDLGQLGHRDCIQRSTPHRIEALDGKRVTSLACGQDYVIALGLTLPQKDLQKSKERYKQSSQKAQRENSSSRGRLTNLPNKNDYDTVNSAADRLPLRKSAQKHSNKTSQRQMSKSNLKQNPKLSTITKGQPDIYASDLNNSYTPLRQSPGKGYSTNKSNRHLQKSQSPIDNPQRRPRSRVPQSSEMNISQNNITTIEYKPPSLLHEQVVNSLRREKESLSLALGTEINNRRVVESENEQLRRQCIDLERELRDLRMSRESLEQDLKNNVQRSNVEFQTLKDSNHRLIIENDELKKNQYDVEQLNMRLRGDFEDQVRKSDYLKVDLEKARDDLHKESQRYEDLKKELWHNIELKNKSENALSDLADEVDKFKATLNDQKALEMQERQSFSSQLKDLKYQNDQYYHQTQMKQEEISRLNQEILQFRDLVDRLNNEGDEHKRIIEDLEEKNRKLVDRLNDQIYQKATEYKERTLQALQRSESPTKLRRVLNGGQIPISDQRLNRVLQDENRPPQDTSAKKRGTSPLRMQTIDPSNRGVANYNMVKELEKLEALGPNKINQSYHNQSQDPKITLEQPSTQLARSFYQNTNPLNQSTLTQDYSPLRQGRRSPLKESSHNNPTLSVNRGGGDVRDRSELIDQNYRKVRESCERIANVLGINAMPYLNNTLSENSHEIPNHLGTSQFTAPQGNTAGKLNNSQLSPNQNQNSDFFSPNKREVDTSTRGTNFYQGQQPQTRSVIDETQNRDMSFGGKTDSIFNRSDISNTPAQNKMADQQTVNPQIGTHFASV</sequence>
<dbReference type="Pfam" id="PF25390">
    <property type="entry name" value="WD40_RLD"/>
    <property type="match status" value="1"/>
</dbReference>
<feature type="region of interest" description="Disordered" evidence="4">
    <location>
        <begin position="1"/>
        <end position="25"/>
    </location>
</feature>
<feature type="coiled-coil region" evidence="3">
    <location>
        <begin position="678"/>
        <end position="736"/>
    </location>
</feature>
<evidence type="ECO:0000256" key="3">
    <source>
        <dbReference type="SAM" id="Coils"/>
    </source>
</evidence>
<evidence type="ECO:0000256" key="2">
    <source>
        <dbReference type="PROSITE-ProRule" id="PRU00235"/>
    </source>
</evidence>
<feature type="compositionally biased region" description="Polar residues" evidence="4">
    <location>
        <begin position="1073"/>
        <end position="1089"/>
    </location>
</feature>
<dbReference type="PANTHER" id="PTHR22872">
    <property type="entry name" value="BTK-BINDING PROTEIN-RELATED"/>
    <property type="match status" value="1"/>
</dbReference>
<feature type="repeat" description="RCC1" evidence="2">
    <location>
        <begin position="252"/>
        <end position="304"/>
    </location>
</feature>
<feature type="coiled-coil region" evidence="3">
    <location>
        <begin position="769"/>
        <end position="817"/>
    </location>
</feature>
<keyword evidence="7" id="KW-1185">Reference proteome</keyword>
<dbReference type="InterPro" id="IPR051625">
    <property type="entry name" value="Signaling_Regulatory_Domain"/>
</dbReference>
<name>A0A078AKQ3_STYLE</name>
<organism evidence="6 7">
    <name type="scientific">Stylonychia lemnae</name>
    <name type="common">Ciliate</name>
    <dbReference type="NCBI Taxonomy" id="5949"/>
    <lineage>
        <taxon>Eukaryota</taxon>
        <taxon>Sar</taxon>
        <taxon>Alveolata</taxon>
        <taxon>Ciliophora</taxon>
        <taxon>Intramacronucleata</taxon>
        <taxon>Spirotrichea</taxon>
        <taxon>Stichotrichia</taxon>
        <taxon>Sporadotrichida</taxon>
        <taxon>Oxytrichidae</taxon>
        <taxon>Stylonychinae</taxon>
        <taxon>Stylonychia</taxon>
    </lineage>
</organism>
<evidence type="ECO:0000313" key="6">
    <source>
        <dbReference type="EMBL" id="CDW82027.1"/>
    </source>
</evidence>
<dbReference type="InterPro" id="IPR009091">
    <property type="entry name" value="RCC1/BLIP-II"/>
</dbReference>
<feature type="region of interest" description="Disordered" evidence="4">
    <location>
        <begin position="861"/>
        <end position="890"/>
    </location>
</feature>
<dbReference type="InParanoid" id="A0A078AKQ3"/>
<dbReference type="OMA" id="SCERIAN"/>
<feature type="repeat" description="RCC1" evidence="2">
    <location>
        <begin position="89"/>
        <end position="142"/>
    </location>
</feature>
<keyword evidence="3" id="KW-0175">Coiled coil</keyword>
<feature type="region of interest" description="Disordered" evidence="4">
    <location>
        <begin position="1026"/>
        <end position="1127"/>
    </location>
</feature>
<feature type="compositionally biased region" description="Low complexity" evidence="4">
    <location>
        <begin position="1047"/>
        <end position="1060"/>
    </location>
</feature>
<evidence type="ECO:0000313" key="7">
    <source>
        <dbReference type="Proteomes" id="UP000039865"/>
    </source>
</evidence>
<proteinExistence type="predicted"/>
<dbReference type="PROSITE" id="PS50012">
    <property type="entry name" value="RCC1_3"/>
    <property type="match status" value="6"/>
</dbReference>
<dbReference type="Gene3D" id="2.130.10.30">
    <property type="entry name" value="Regulator of chromosome condensation 1/beta-lactamase-inhibitor protein II"/>
    <property type="match status" value="2"/>
</dbReference>
<dbReference type="PANTHER" id="PTHR22872:SF2">
    <property type="entry name" value="INHIBITOR OF BRUTON TYROSINE KINASE"/>
    <property type="match status" value="1"/>
</dbReference>
<dbReference type="InterPro" id="IPR000408">
    <property type="entry name" value="Reg_chr_condens"/>
</dbReference>
<evidence type="ECO:0000259" key="5">
    <source>
        <dbReference type="Pfam" id="PF25390"/>
    </source>
</evidence>
<feature type="repeat" description="RCC1" evidence="2">
    <location>
        <begin position="143"/>
        <end position="200"/>
    </location>
</feature>
<feature type="compositionally biased region" description="Polar residues" evidence="4">
    <location>
        <begin position="1031"/>
        <end position="1046"/>
    </location>
</feature>
<feature type="region of interest" description="Disordered" evidence="4">
    <location>
        <begin position="408"/>
        <end position="547"/>
    </location>
</feature>
<feature type="repeat" description="RCC1" evidence="2">
    <location>
        <begin position="201"/>
        <end position="251"/>
    </location>
</feature>
<dbReference type="Proteomes" id="UP000039865">
    <property type="component" value="Unassembled WGS sequence"/>
</dbReference>
<reference evidence="6 7" key="1">
    <citation type="submission" date="2014-06" db="EMBL/GenBank/DDBJ databases">
        <authorList>
            <person name="Swart Estienne"/>
        </authorList>
    </citation>
    <scope>NUCLEOTIDE SEQUENCE [LARGE SCALE GENOMIC DNA]</scope>
    <source>
        <strain evidence="6 7">130c</strain>
    </source>
</reference>
<dbReference type="OrthoDB" id="406819at2759"/>
<feature type="coiled-coil region" evidence="3">
    <location>
        <begin position="586"/>
        <end position="652"/>
    </location>
</feature>
<dbReference type="Pfam" id="PF00415">
    <property type="entry name" value="RCC1"/>
    <property type="match status" value="1"/>
</dbReference>
<feature type="repeat" description="RCC1" evidence="2">
    <location>
        <begin position="34"/>
        <end position="88"/>
    </location>
</feature>
<feature type="compositionally biased region" description="Polar residues" evidence="4">
    <location>
        <begin position="493"/>
        <end position="502"/>
    </location>
</feature>
<dbReference type="EMBL" id="CCKQ01010505">
    <property type="protein sequence ID" value="CDW82027.1"/>
    <property type="molecule type" value="Genomic_DNA"/>
</dbReference>
<feature type="repeat" description="RCC1" evidence="2">
    <location>
        <begin position="349"/>
        <end position="400"/>
    </location>
</feature>
<keyword evidence="1" id="KW-0677">Repeat</keyword>
<protein>
    <submittedName>
        <fullName evidence="6">Regulator of chromosome condensation</fullName>
    </submittedName>
</protein>
<feature type="compositionally biased region" description="Polar residues" evidence="4">
    <location>
        <begin position="940"/>
        <end position="953"/>
    </location>
</feature>
<dbReference type="SUPFAM" id="SSF50985">
    <property type="entry name" value="RCC1/BLIP-II"/>
    <property type="match status" value="2"/>
</dbReference>